<protein>
    <submittedName>
        <fullName evidence="1">Uncharacterized protein</fullName>
    </submittedName>
</protein>
<accession>A0A3E5BR99</accession>
<dbReference type="AlphaFoldDB" id="A0A3E5BR99"/>
<proteinExistence type="predicted"/>
<dbReference type="Proteomes" id="UP000260983">
    <property type="component" value="Unassembled WGS sequence"/>
</dbReference>
<dbReference type="EMBL" id="QSUL01000001">
    <property type="protein sequence ID" value="RGN40156.1"/>
    <property type="molecule type" value="Genomic_DNA"/>
</dbReference>
<name>A0A3E5BR99_9BACE</name>
<sequence length="67" mass="7532">MSVSLLIAGAVAHLQDRIPSGIEIITTEKRINIHQKNIEELKEVCEYAEISDISFDKNSLNLSLELH</sequence>
<dbReference type="RefSeq" id="WP_117722980.1">
    <property type="nucleotide sequence ID" value="NZ_QSUL01000001.1"/>
</dbReference>
<gene>
    <name evidence="1" type="ORF">DXB65_00455</name>
</gene>
<evidence type="ECO:0000313" key="1">
    <source>
        <dbReference type="EMBL" id="RGN40156.1"/>
    </source>
</evidence>
<comment type="caution">
    <text evidence="1">The sequence shown here is derived from an EMBL/GenBank/DDBJ whole genome shotgun (WGS) entry which is preliminary data.</text>
</comment>
<reference evidence="1 2" key="1">
    <citation type="submission" date="2018-08" db="EMBL/GenBank/DDBJ databases">
        <title>A genome reference for cultivated species of the human gut microbiota.</title>
        <authorList>
            <person name="Zou Y."/>
            <person name="Xue W."/>
            <person name="Luo G."/>
        </authorList>
    </citation>
    <scope>NUCLEOTIDE SEQUENCE [LARGE SCALE GENOMIC DNA]</scope>
    <source>
        <strain evidence="1 2">OM05-15BH</strain>
    </source>
</reference>
<evidence type="ECO:0000313" key="2">
    <source>
        <dbReference type="Proteomes" id="UP000260983"/>
    </source>
</evidence>
<organism evidence="1 2">
    <name type="scientific">Bacteroides oleiciplenus</name>
    <dbReference type="NCBI Taxonomy" id="626931"/>
    <lineage>
        <taxon>Bacteria</taxon>
        <taxon>Pseudomonadati</taxon>
        <taxon>Bacteroidota</taxon>
        <taxon>Bacteroidia</taxon>
        <taxon>Bacteroidales</taxon>
        <taxon>Bacteroidaceae</taxon>
        <taxon>Bacteroides</taxon>
    </lineage>
</organism>